<evidence type="ECO:0000259" key="2">
    <source>
        <dbReference type="SMART" id="SM00974"/>
    </source>
</evidence>
<evidence type="ECO:0000313" key="4">
    <source>
        <dbReference type="Proteomes" id="UP000180098"/>
    </source>
</evidence>
<reference evidence="3 4" key="1">
    <citation type="submission" date="2016-10" db="EMBL/GenBank/DDBJ databases">
        <title>Draft genome sequences of four alkaliphilic bacteria belonging to the Anaerobacillus genus.</title>
        <authorList>
            <person name="Bassil N.M."/>
            <person name="Lloyd J.R."/>
        </authorList>
    </citation>
    <scope>NUCLEOTIDE SEQUENCE [LARGE SCALE GENOMIC DNA]</scope>
    <source>
        <strain evidence="3 4">DSM 15340</strain>
    </source>
</reference>
<organism evidence="3 4">
    <name type="scientific">Anaerobacillus arseniciselenatis</name>
    <dbReference type="NCBI Taxonomy" id="85682"/>
    <lineage>
        <taxon>Bacteria</taxon>
        <taxon>Bacillati</taxon>
        <taxon>Bacillota</taxon>
        <taxon>Bacilli</taxon>
        <taxon>Bacillales</taxon>
        <taxon>Bacillaceae</taxon>
        <taxon>Anaerobacillus</taxon>
    </lineage>
</organism>
<dbReference type="InterPro" id="IPR018306">
    <property type="entry name" value="Phage_T5_Orf172_DNA-bd"/>
</dbReference>
<proteinExistence type="predicted"/>
<keyword evidence="4" id="KW-1185">Reference proteome</keyword>
<keyword evidence="1" id="KW-0175">Coiled coil</keyword>
<protein>
    <recommendedName>
        <fullName evidence="2">Bacteriophage T5 Orf172 DNA-binding domain-containing protein</fullName>
    </recommendedName>
</protein>
<feature type="domain" description="Bacteriophage T5 Orf172 DNA-binding" evidence="2">
    <location>
        <begin position="314"/>
        <end position="397"/>
    </location>
</feature>
<dbReference type="Pfam" id="PF13455">
    <property type="entry name" value="MUG113"/>
    <property type="match status" value="1"/>
</dbReference>
<dbReference type="AlphaFoldDB" id="A0A1S2LP42"/>
<dbReference type="SMART" id="SM00974">
    <property type="entry name" value="T5orf172"/>
    <property type="match status" value="1"/>
</dbReference>
<dbReference type="Proteomes" id="UP000180098">
    <property type="component" value="Unassembled WGS sequence"/>
</dbReference>
<gene>
    <name evidence="3" type="ORF">BKP35_08535</name>
</gene>
<feature type="coiled-coil region" evidence="1">
    <location>
        <begin position="50"/>
        <end position="91"/>
    </location>
</feature>
<feature type="coiled-coil region" evidence="1">
    <location>
        <begin position="220"/>
        <end position="297"/>
    </location>
</feature>
<name>A0A1S2LP42_9BACI</name>
<comment type="caution">
    <text evidence="3">The sequence shown here is derived from an EMBL/GenBank/DDBJ whole genome shotgun (WGS) entry which is preliminary data.</text>
</comment>
<sequence length="429" mass="50883">MQLEEKEKDLKLREQDVVIKIQEKRNELGNLELAHLKKLDALTKAKDEALLLREKDVEEKERELKGAQQEMQLINQKITLMKQQVISLEDELLYQSFGFYETRFDLESSIEYKGYLQLVRDKQKELVKNKMAVVSHIGANHKQTKSTNQFNKCIKFAIRTFNNECDAVINKVKFYNVDVCEKRIRTAFYEINSLNMYNSFELAEDYLNLKLEELFLAYEYSQKKQEEKEEQRRIRELMREEQEAERQLQEELKVLEKEKQHLENAMIHASQFSEEKVNELKGRLDEIEHQIADVDYRVKNTKAGYVYVISNIGSFGENIYKIGMTRRLEPIDRVKELSGASVPFRYDVHAMIFSEDAPQLEASLHRTFSHRRVNKINERKEFFNVSLEEIKRVAKENHNAIIEFTMLAEAQEYRETLSINKKIAKQYII</sequence>
<dbReference type="Pfam" id="PF13250">
    <property type="entry name" value="SNIPE"/>
    <property type="match status" value="1"/>
</dbReference>
<accession>A0A1S2LP42</accession>
<dbReference type="InterPro" id="IPR025280">
    <property type="entry name" value="SNIPE"/>
</dbReference>
<evidence type="ECO:0000256" key="1">
    <source>
        <dbReference type="SAM" id="Coils"/>
    </source>
</evidence>
<evidence type="ECO:0000313" key="3">
    <source>
        <dbReference type="EMBL" id="OIJ13883.1"/>
    </source>
</evidence>
<dbReference type="EMBL" id="MLQQ01000013">
    <property type="protein sequence ID" value="OIJ13883.1"/>
    <property type="molecule type" value="Genomic_DNA"/>
</dbReference>